<organism evidence="2">
    <name type="scientific">Sesamum radiatum</name>
    <name type="common">Black benniseed</name>
    <dbReference type="NCBI Taxonomy" id="300843"/>
    <lineage>
        <taxon>Eukaryota</taxon>
        <taxon>Viridiplantae</taxon>
        <taxon>Streptophyta</taxon>
        <taxon>Embryophyta</taxon>
        <taxon>Tracheophyta</taxon>
        <taxon>Spermatophyta</taxon>
        <taxon>Magnoliopsida</taxon>
        <taxon>eudicotyledons</taxon>
        <taxon>Gunneridae</taxon>
        <taxon>Pentapetalae</taxon>
        <taxon>asterids</taxon>
        <taxon>lamiids</taxon>
        <taxon>Lamiales</taxon>
        <taxon>Pedaliaceae</taxon>
        <taxon>Sesamum</taxon>
    </lineage>
</organism>
<protein>
    <submittedName>
        <fullName evidence="2">AC transposase</fullName>
    </submittedName>
</protein>
<dbReference type="EMBL" id="JACGWJ010000013">
    <property type="protein sequence ID" value="KAL0378517.1"/>
    <property type="molecule type" value="Genomic_DNA"/>
</dbReference>
<reference evidence="2" key="1">
    <citation type="submission" date="2020-06" db="EMBL/GenBank/DDBJ databases">
        <authorList>
            <person name="Li T."/>
            <person name="Hu X."/>
            <person name="Zhang T."/>
            <person name="Song X."/>
            <person name="Zhang H."/>
            <person name="Dai N."/>
            <person name="Sheng W."/>
            <person name="Hou X."/>
            <person name="Wei L."/>
        </authorList>
    </citation>
    <scope>NUCLEOTIDE SEQUENCE</scope>
    <source>
        <strain evidence="2">G02</strain>
        <tissue evidence="2">Leaf</tissue>
    </source>
</reference>
<sequence>MMHMTEGKDHVKLQLEKYPSEDVKEYKIKFDILKWWKANTQRFSILSKMARDTLVILTSNIASEAAFSTGGRVLDAFTHDFLKLFTLLLMLNSGPVKIPNQ</sequence>
<accession>A0AAW2RE73</accession>
<dbReference type="PANTHER" id="PTHR23272:SF193">
    <property type="entry name" value="OS07G0624100 PROTEIN"/>
    <property type="match status" value="1"/>
</dbReference>
<evidence type="ECO:0000313" key="2">
    <source>
        <dbReference type="EMBL" id="KAL0378517.1"/>
    </source>
</evidence>
<gene>
    <name evidence="2" type="ORF">Sradi_3157200</name>
</gene>
<dbReference type="Pfam" id="PF05699">
    <property type="entry name" value="Dimer_Tnp_hAT"/>
    <property type="match status" value="1"/>
</dbReference>
<dbReference type="AlphaFoldDB" id="A0AAW2RE73"/>
<dbReference type="InterPro" id="IPR008906">
    <property type="entry name" value="HATC_C_dom"/>
</dbReference>
<reference evidence="2" key="2">
    <citation type="journal article" date="2024" name="Plant">
        <title>Genomic evolution and insights into agronomic trait innovations of Sesamum species.</title>
        <authorList>
            <person name="Miao H."/>
            <person name="Wang L."/>
            <person name="Qu L."/>
            <person name="Liu H."/>
            <person name="Sun Y."/>
            <person name="Le M."/>
            <person name="Wang Q."/>
            <person name="Wei S."/>
            <person name="Zheng Y."/>
            <person name="Lin W."/>
            <person name="Duan Y."/>
            <person name="Cao H."/>
            <person name="Xiong S."/>
            <person name="Wang X."/>
            <person name="Wei L."/>
            <person name="Li C."/>
            <person name="Ma Q."/>
            <person name="Ju M."/>
            <person name="Zhao R."/>
            <person name="Li G."/>
            <person name="Mu C."/>
            <person name="Tian Q."/>
            <person name="Mei H."/>
            <person name="Zhang T."/>
            <person name="Gao T."/>
            <person name="Zhang H."/>
        </authorList>
    </citation>
    <scope>NUCLEOTIDE SEQUENCE</scope>
    <source>
        <strain evidence="2">G02</strain>
    </source>
</reference>
<name>A0AAW2RE73_SESRA</name>
<comment type="caution">
    <text evidence="2">The sequence shown here is derived from an EMBL/GenBank/DDBJ whole genome shotgun (WGS) entry which is preliminary data.</text>
</comment>
<dbReference type="PANTHER" id="PTHR23272">
    <property type="entry name" value="BED FINGER-RELATED"/>
    <property type="match status" value="1"/>
</dbReference>
<dbReference type="GO" id="GO:0046983">
    <property type="term" value="F:protein dimerization activity"/>
    <property type="evidence" value="ECO:0007669"/>
    <property type="project" value="InterPro"/>
</dbReference>
<dbReference type="InterPro" id="IPR012337">
    <property type="entry name" value="RNaseH-like_sf"/>
</dbReference>
<evidence type="ECO:0000259" key="1">
    <source>
        <dbReference type="Pfam" id="PF05699"/>
    </source>
</evidence>
<dbReference type="SUPFAM" id="SSF53098">
    <property type="entry name" value="Ribonuclease H-like"/>
    <property type="match status" value="1"/>
</dbReference>
<proteinExistence type="predicted"/>
<feature type="domain" description="HAT C-terminal dimerisation" evidence="1">
    <location>
        <begin position="15"/>
        <end position="80"/>
    </location>
</feature>